<accession>A0A7S3VRM8</accession>
<dbReference type="AlphaFoldDB" id="A0A7S3VRM8"/>
<evidence type="ECO:0000313" key="1">
    <source>
        <dbReference type="EMBL" id="CAE0500205.1"/>
    </source>
</evidence>
<sequence length="601" mass="68123">MRRWICGPCIIGVFLLTLYLLLTLNNVVIEQNGSKFIPGDSMDQLLPIKLKVVISYVLYSPVNSTQPDHFQCLQNTNFFVHHGVTLNDTTNLFVFSLIGNTKAPLLLRKASFERPNVVRIRHAQYASSDQVAHAIVFRRYFERAQNFMMINCGARGPYFSSLSGNRTWLDLFRNKIDNDVKLVGPTISCESRPHVQSYAMMTDRFGASALIKMWSHFSNYSHKQMIEEGEVAYSTVLLRSGWNIASLESRRADHDYRIGVCDPEFAYLNNSIFANPTVCRTQHSPGCQGLEPCEVVFVKNGGAVLLHKMMSQNTLFRMAAEEAHGDGQTCSLGYIPVRPFLELKEVFPSPLEIYNNVRVTVIIRAHALYFHQLLSFLHSLAAVPQAGILALVIAMDAHSQLLLERAVTHFSSVGTPKTMKAHILTFPEWLYNKHEKTLPVLCSIQRINELRGLGYPEEHIHKFCFINSPLHYVLTDLALLYTLKFVHSCKRILVSNADNTYSPLFFSALLSEENDKYDVITTNSILKGGLLFVRPEKGRIDLGSYAVSPGFLKKTGITFLSSLPIRPRADYYHDADGHFFVNLFKRNPSVLNISAFYFYQV</sequence>
<protein>
    <submittedName>
        <fullName evidence="1">Uncharacterized protein</fullName>
    </submittedName>
</protein>
<organism evidence="1">
    <name type="scientific">Dunaliella tertiolecta</name>
    <name type="common">Green alga</name>
    <dbReference type="NCBI Taxonomy" id="3047"/>
    <lineage>
        <taxon>Eukaryota</taxon>
        <taxon>Viridiplantae</taxon>
        <taxon>Chlorophyta</taxon>
        <taxon>core chlorophytes</taxon>
        <taxon>Chlorophyceae</taxon>
        <taxon>CS clade</taxon>
        <taxon>Chlamydomonadales</taxon>
        <taxon>Dunaliellaceae</taxon>
        <taxon>Dunaliella</taxon>
    </lineage>
</organism>
<reference evidence="1" key="1">
    <citation type="submission" date="2021-01" db="EMBL/GenBank/DDBJ databases">
        <authorList>
            <person name="Corre E."/>
            <person name="Pelletier E."/>
            <person name="Niang G."/>
            <person name="Scheremetjew M."/>
            <person name="Finn R."/>
            <person name="Kale V."/>
            <person name="Holt S."/>
            <person name="Cochrane G."/>
            <person name="Meng A."/>
            <person name="Brown T."/>
            <person name="Cohen L."/>
        </authorList>
    </citation>
    <scope>NUCLEOTIDE SEQUENCE</scope>
    <source>
        <strain evidence="1">CCMP1320</strain>
    </source>
</reference>
<name>A0A7S3VRM8_DUNTE</name>
<dbReference type="EMBL" id="HBIP01025372">
    <property type="protein sequence ID" value="CAE0500205.1"/>
    <property type="molecule type" value="Transcribed_RNA"/>
</dbReference>
<gene>
    <name evidence="1" type="ORF">DTER00134_LOCUS15278</name>
</gene>
<proteinExistence type="predicted"/>